<dbReference type="InterPro" id="IPR029063">
    <property type="entry name" value="SAM-dependent_MTases_sf"/>
</dbReference>
<evidence type="ECO:0000256" key="1">
    <source>
        <dbReference type="ARBA" id="ARBA00022679"/>
    </source>
</evidence>
<dbReference type="Gene3D" id="3.40.50.150">
    <property type="entry name" value="Vaccinia Virus protein VP39"/>
    <property type="match status" value="1"/>
</dbReference>
<organism evidence="2 3">
    <name type="scientific">Clostridium felsineum</name>
    <dbReference type="NCBI Taxonomy" id="36839"/>
    <lineage>
        <taxon>Bacteria</taxon>
        <taxon>Bacillati</taxon>
        <taxon>Bacillota</taxon>
        <taxon>Clostridia</taxon>
        <taxon>Eubacteriales</taxon>
        <taxon>Clostridiaceae</taxon>
        <taxon>Clostridium</taxon>
    </lineage>
</organism>
<sequence>MNMNDKAARFDKMVRERKDDELGLFEKYDEILCKIRKKIIDSKAKTVIDIGCGTGNLCGQLSKTIEVIGIDKSKEMLEGAKEKYKNMKFVQGSFLDKAFMQNKADIVVTTFAFHALKEDQKKAAIKNMLGYLKRDGKIIIADYMFKNDLEKEKCKKNLLFLERRELWEAVNCKYYSKVEVLENYVRQLGLEVNSEYIVNFTWIVEIVKKS</sequence>
<dbReference type="KEGG" id="crw:CROST_032680"/>
<dbReference type="CDD" id="cd02440">
    <property type="entry name" value="AdoMet_MTases"/>
    <property type="match status" value="1"/>
</dbReference>
<protein>
    <submittedName>
        <fullName evidence="2">Methyltransferase</fullName>
        <ecNumber evidence="2">2.1.1.-</ecNumber>
    </submittedName>
</protein>
<dbReference type="InterPro" id="IPR025714">
    <property type="entry name" value="Methyltranfer_dom"/>
</dbReference>
<gene>
    <name evidence="2" type="ORF">CROST_032680</name>
</gene>
<dbReference type="EC" id="2.1.1.-" evidence="2"/>
<name>A0A1S8L3C7_9CLOT</name>
<keyword evidence="3" id="KW-1185">Reference proteome</keyword>
<dbReference type="SUPFAM" id="SSF53335">
    <property type="entry name" value="S-adenosyl-L-methionine-dependent methyltransferases"/>
    <property type="match status" value="1"/>
</dbReference>
<dbReference type="GO" id="GO:0032259">
    <property type="term" value="P:methylation"/>
    <property type="evidence" value="ECO:0007669"/>
    <property type="project" value="UniProtKB-KW"/>
</dbReference>
<dbReference type="AlphaFoldDB" id="A0A1S8L3C7"/>
<dbReference type="EMBL" id="CP096983">
    <property type="protein sequence ID" value="URZ12546.1"/>
    <property type="molecule type" value="Genomic_DNA"/>
</dbReference>
<dbReference type="Pfam" id="PF13847">
    <property type="entry name" value="Methyltransf_31"/>
    <property type="match status" value="1"/>
</dbReference>
<evidence type="ECO:0000313" key="3">
    <source>
        <dbReference type="Proteomes" id="UP000190951"/>
    </source>
</evidence>
<dbReference type="GO" id="GO:0008168">
    <property type="term" value="F:methyltransferase activity"/>
    <property type="evidence" value="ECO:0007669"/>
    <property type="project" value="UniProtKB-KW"/>
</dbReference>
<evidence type="ECO:0000313" key="2">
    <source>
        <dbReference type="EMBL" id="URZ12546.1"/>
    </source>
</evidence>
<dbReference type="STRING" id="84029.CROST_28410"/>
<proteinExistence type="predicted"/>
<keyword evidence="1 2" id="KW-0808">Transferase</keyword>
<dbReference type="PANTHER" id="PTHR43861:SF3">
    <property type="entry name" value="PUTATIVE (AFU_ORTHOLOGUE AFUA_2G14390)-RELATED"/>
    <property type="match status" value="1"/>
</dbReference>
<keyword evidence="2" id="KW-0489">Methyltransferase</keyword>
<dbReference type="Proteomes" id="UP000190951">
    <property type="component" value="Chromosome"/>
</dbReference>
<reference evidence="2 3" key="1">
    <citation type="submission" date="2022-04" db="EMBL/GenBank/DDBJ databases">
        <title>Genome sequence of C. roseum typestrain.</title>
        <authorList>
            <person name="Poehlein A."/>
            <person name="Schoch T."/>
            <person name="Duerre P."/>
            <person name="Daniel R."/>
        </authorList>
    </citation>
    <scope>NUCLEOTIDE SEQUENCE [LARGE SCALE GENOMIC DNA]</scope>
    <source>
        <strain evidence="2 3">DSM 7320</strain>
    </source>
</reference>
<dbReference type="PANTHER" id="PTHR43861">
    <property type="entry name" value="TRANS-ACONITATE 2-METHYLTRANSFERASE-RELATED"/>
    <property type="match status" value="1"/>
</dbReference>
<accession>A0A1S8L3C7</accession>